<dbReference type="RefSeq" id="XP_037203203.1">
    <property type="nucleotide sequence ID" value="XM_037356683.1"/>
</dbReference>
<sequence>MGCTGRSFLWTFFCPQRAGIRTRAAWEIGQLKAFVTFPKDKPSADLLQEMKTIIDAALELDEMLMNSKAIFTVHRPESDGSKNQRFDATRMDAFIQGKDLSSKTVVEFAISPMLIKMGNADGCNYDSCMVVCKSLVCVMLLLGVVHLYTEKE</sequence>
<protein>
    <submittedName>
        <fullName evidence="1">Uncharacterized protein</fullName>
    </submittedName>
</protein>
<accession>A0A8H5R495</accession>
<dbReference type="EMBL" id="JAAQRI010000223">
    <property type="protein sequence ID" value="KAF5626265.1"/>
    <property type="molecule type" value="Genomic_DNA"/>
</dbReference>
<dbReference type="GeneID" id="59308953"/>
<organism evidence="1 2">
    <name type="scientific">Fusarium tjaetaba</name>
    <dbReference type="NCBI Taxonomy" id="1567544"/>
    <lineage>
        <taxon>Eukaryota</taxon>
        <taxon>Fungi</taxon>
        <taxon>Dikarya</taxon>
        <taxon>Ascomycota</taxon>
        <taxon>Pezizomycotina</taxon>
        <taxon>Sordariomycetes</taxon>
        <taxon>Hypocreomycetidae</taxon>
        <taxon>Hypocreales</taxon>
        <taxon>Nectriaceae</taxon>
        <taxon>Fusarium</taxon>
        <taxon>Fusarium fujikuroi species complex</taxon>
    </lineage>
</organism>
<comment type="caution">
    <text evidence="1">The sequence shown here is derived from an EMBL/GenBank/DDBJ whole genome shotgun (WGS) entry which is preliminary data.</text>
</comment>
<name>A0A8H5R495_9HYPO</name>
<dbReference type="OrthoDB" id="5213630at2759"/>
<dbReference type="AlphaFoldDB" id="A0A8H5R495"/>
<dbReference type="Proteomes" id="UP000530670">
    <property type="component" value="Unassembled WGS sequence"/>
</dbReference>
<proteinExistence type="predicted"/>
<evidence type="ECO:0000313" key="2">
    <source>
        <dbReference type="Proteomes" id="UP000530670"/>
    </source>
</evidence>
<evidence type="ECO:0000313" key="1">
    <source>
        <dbReference type="EMBL" id="KAF5626265.1"/>
    </source>
</evidence>
<keyword evidence="2" id="KW-1185">Reference proteome</keyword>
<reference evidence="1 2" key="1">
    <citation type="submission" date="2020-05" db="EMBL/GenBank/DDBJ databases">
        <title>Identification and distribution of gene clusters putatively required for synthesis of sphingolipid metabolism inhibitors in phylogenetically diverse species of the filamentous fungus Fusarium.</title>
        <authorList>
            <person name="Kim H.-S."/>
            <person name="Busman M."/>
            <person name="Brown D.W."/>
            <person name="Divon H."/>
            <person name="Uhlig S."/>
            <person name="Proctor R.H."/>
        </authorList>
    </citation>
    <scope>NUCLEOTIDE SEQUENCE [LARGE SCALE GENOMIC DNA]</scope>
    <source>
        <strain evidence="1 2">NRRL 66243</strain>
    </source>
</reference>
<gene>
    <name evidence="1" type="ORF">FTJAE_9732</name>
</gene>